<sequence length="251" mass="28184">MKRQFTLIELLVVIAIIAILASMLLPALNKARERAKTAECLNNQRQVMQSMLTYAGDFKDNVVVIRKGRMWSEILLGAWLKGNEANFVHEPDPNLAPYLPLAKVRMLACTKSADYGTGKLDEWGTNGLYYGGWDNTYKTEKANYGDFQVWNASNDVYYKLTRAKQPSALHVYADTARKRVDSWTSVPHNASKWRCDALDSPDYGGIWLSHNDRCNVTYLDGHSGSLGKTQLRQGAMKVRKMVSGSLGEISL</sequence>
<dbReference type="Proteomes" id="UP000576225">
    <property type="component" value="Unassembled WGS sequence"/>
</dbReference>
<dbReference type="InterPro" id="IPR012902">
    <property type="entry name" value="N_methyl_site"/>
</dbReference>
<dbReference type="SUPFAM" id="SSF54523">
    <property type="entry name" value="Pili subunits"/>
    <property type="match status" value="1"/>
</dbReference>
<dbReference type="EMBL" id="QEKH01000017">
    <property type="protein sequence ID" value="PVY40331.1"/>
    <property type="molecule type" value="Genomic_DNA"/>
</dbReference>
<dbReference type="EMBL" id="JABAEW010000005">
    <property type="protein sequence ID" value="NMD85749.1"/>
    <property type="molecule type" value="Genomic_DNA"/>
</dbReference>
<dbReference type="Proteomes" id="UP000245959">
    <property type="component" value="Unassembled WGS sequence"/>
</dbReference>
<keyword evidence="1" id="KW-0812">Transmembrane</keyword>
<evidence type="ECO:0000256" key="1">
    <source>
        <dbReference type="SAM" id="Phobius"/>
    </source>
</evidence>
<comment type="caution">
    <text evidence="3">The sequence shown here is derived from an EMBL/GenBank/DDBJ whole genome shotgun (WGS) entry which is preliminary data.</text>
</comment>
<dbReference type="RefSeq" id="WP_165833027.1">
    <property type="nucleotide sequence ID" value="NZ_CABMMC010000036.1"/>
</dbReference>
<keyword evidence="1" id="KW-0472">Membrane</keyword>
<dbReference type="Gene3D" id="3.30.700.10">
    <property type="entry name" value="Glycoprotein, Type 4 Pilin"/>
    <property type="match status" value="1"/>
</dbReference>
<protein>
    <submittedName>
        <fullName evidence="3">Prepilin-type N-terminal cleavage/methylation domain-containing protein/prepilin-type processing-associated H-X9-DG protein</fullName>
    </submittedName>
    <submittedName>
        <fullName evidence="2">Type II secretion system protein</fullName>
    </submittedName>
</protein>
<keyword evidence="1" id="KW-1133">Transmembrane helix</keyword>
<evidence type="ECO:0000313" key="5">
    <source>
        <dbReference type="Proteomes" id="UP000576225"/>
    </source>
</evidence>
<dbReference type="AlphaFoldDB" id="A0A2U1AVE6"/>
<feature type="transmembrane region" description="Helical" evidence="1">
    <location>
        <begin position="7"/>
        <end position="28"/>
    </location>
</feature>
<dbReference type="GeneID" id="78297547"/>
<keyword evidence="4" id="KW-1185">Reference proteome</keyword>
<evidence type="ECO:0000313" key="3">
    <source>
        <dbReference type="EMBL" id="PVY40331.1"/>
    </source>
</evidence>
<evidence type="ECO:0000313" key="4">
    <source>
        <dbReference type="Proteomes" id="UP000245959"/>
    </source>
</evidence>
<evidence type="ECO:0000313" key="2">
    <source>
        <dbReference type="EMBL" id="NMD85749.1"/>
    </source>
</evidence>
<dbReference type="NCBIfam" id="TIGR02532">
    <property type="entry name" value="IV_pilin_GFxxxE"/>
    <property type="match status" value="1"/>
</dbReference>
<reference evidence="3 4" key="1">
    <citation type="submission" date="2018-04" db="EMBL/GenBank/DDBJ databases">
        <title>Genomic Encyclopedia of Type Strains, Phase IV (KMG-IV): sequencing the most valuable type-strain genomes for metagenomic binning, comparative biology and taxonomic classification.</title>
        <authorList>
            <person name="Goeker M."/>
        </authorList>
    </citation>
    <scope>NUCLEOTIDE SEQUENCE [LARGE SCALE GENOMIC DNA]</scope>
    <source>
        <strain evidence="3 4">DSM 14823</strain>
    </source>
</reference>
<name>A0A2U1AVE6_9BACT</name>
<gene>
    <name evidence="3" type="ORF">C8D82_11750</name>
    <name evidence="2" type="ORF">HF882_04040</name>
</gene>
<proteinExistence type="predicted"/>
<dbReference type="PANTHER" id="PTHR30093:SF2">
    <property type="entry name" value="TYPE II SECRETION SYSTEM PROTEIN H"/>
    <property type="match status" value="1"/>
</dbReference>
<dbReference type="PANTHER" id="PTHR30093">
    <property type="entry name" value="GENERAL SECRETION PATHWAY PROTEIN G"/>
    <property type="match status" value="1"/>
</dbReference>
<dbReference type="InterPro" id="IPR045584">
    <property type="entry name" value="Pilin-like"/>
</dbReference>
<organism evidence="3 4">
    <name type="scientific">Victivallis vadensis</name>
    <dbReference type="NCBI Taxonomy" id="172901"/>
    <lineage>
        <taxon>Bacteria</taxon>
        <taxon>Pseudomonadati</taxon>
        <taxon>Lentisphaerota</taxon>
        <taxon>Lentisphaeria</taxon>
        <taxon>Victivallales</taxon>
        <taxon>Victivallaceae</taxon>
        <taxon>Victivallis</taxon>
    </lineage>
</organism>
<reference evidence="2 5" key="2">
    <citation type="submission" date="2020-04" db="EMBL/GenBank/DDBJ databases">
        <authorList>
            <person name="Hitch T.C.A."/>
            <person name="Wylensek D."/>
            <person name="Clavel T."/>
        </authorList>
    </citation>
    <scope>NUCLEOTIDE SEQUENCE [LARGE SCALE GENOMIC DNA]</scope>
    <source>
        <strain evidence="2 5">COR2-253-APC-1A</strain>
    </source>
</reference>
<accession>A0A2U1AVE6</accession>